<dbReference type="PANTHER" id="PTHR34180:SF1">
    <property type="entry name" value="BETA-ALANYL-DOPAMINE_CARCININE HYDROLASE"/>
    <property type="match status" value="1"/>
</dbReference>
<keyword evidence="3" id="KW-1185">Reference proteome</keyword>
<sequence>MNEKFQDRKQILKLSGSSYEIGFKHGEKAKEKVHTTLQTYEKMFHQYSNMSWKDSKEKALLHLKAIEKYNSNYLEEMEGLAKGASVSFEDILAINARSEIALITGPDGCTSFGLTNPKTSKTWLAQNWDWKGSQIDALVQLDIEQEGFPSIQMITEAGIIGKIGSNSEGIGVCLNALVTDAWEPKTPIHLGLRAVLESYSLKEAISKVDHNQMASAAHFLIASKSEETIGMEVSPVFTGKINSEKGVVTHTNHICSADLKEIILEDALSNSFTRLTTIDSLLEQLEGENITKNDLFHILSNHDHFPDSICRHSLPHQSGRQNIDTVFSIVMNLTDHELFWSEGRPCEQF</sequence>
<dbReference type="Pfam" id="PF03417">
    <property type="entry name" value="AAT"/>
    <property type="match status" value="1"/>
</dbReference>
<protein>
    <submittedName>
        <fullName evidence="2">C45 family peptidase</fullName>
    </submittedName>
</protein>
<gene>
    <name evidence="2" type="ORF">MUO15_17430</name>
</gene>
<dbReference type="InterPro" id="IPR047801">
    <property type="entry name" value="Peptidase_C45"/>
</dbReference>
<evidence type="ECO:0000259" key="1">
    <source>
        <dbReference type="Pfam" id="PF03417"/>
    </source>
</evidence>
<evidence type="ECO:0000313" key="3">
    <source>
        <dbReference type="Proteomes" id="UP000830326"/>
    </source>
</evidence>
<accession>A0ABY4H9X3</accession>
<dbReference type="EMBL" id="CP095075">
    <property type="protein sequence ID" value="UOR11356.1"/>
    <property type="molecule type" value="Genomic_DNA"/>
</dbReference>
<dbReference type="PANTHER" id="PTHR34180">
    <property type="entry name" value="PEPTIDASE C45"/>
    <property type="match status" value="1"/>
</dbReference>
<dbReference type="Gene3D" id="1.10.10.2120">
    <property type="match status" value="1"/>
</dbReference>
<dbReference type="InterPro" id="IPR005079">
    <property type="entry name" value="Peptidase_C45_hydrolase"/>
</dbReference>
<proteinExistence type="predicted"/>
<evidence type="ECO:0000313" key="2">
    <source>
        <dbReference type="EMBL" id="UOR11356.1"/>
    </source>
</evidence>
<dbReference type="Gene3D" id="3.60.60.10">
    <property type="entry name" value="Penicillin V Acylase, Chain A"/>
    <property type="match status" value="1"/>
</dbReference>
<feature type="domain" description="Peptidase C45 hydrolase" evidence="1">
    <location>
        <begin position="120"/>
        <end position="314"/>
    </location>
</feature>
<organism evidence="2 3">
    <name type="scientific">Halobacillus amylolyticus</name>
    <dbReference type="NCBI Taxonomy" id="2932259"/>
    <lineage>
        <taxon>Bacteria</taxon>
        <taxon>Bacillati</taxon>
        <taxon>Bacillota</taxon>
        <taxon>Bacilli</taxon>
        <taxon>Bacillales</taxon>
        <taxon>Bacillaceae</taxon>
        <taxon>Halobacillus</taxon>
    </lineage>
</organism>
<dbReference type="Proteomes" id="UP000830326">
    <property type="component" value="Chromosome"/>
</dbReference>
<dbReference type="InterPro" id="IPR047794">
    <property type="entry name" value="C45_proenzyme-like"/>
</dbReference>
<name>A0ABY4H9X3_9BACI</name>
<reference evidence="2" key="1">
    <citation type="submission" date="2022-04" db="EMBL/GenBank/DDBJ databases">
        <title>Halobacillus sp. isolated from saltern.</title>
        <authorList>
            <person name="Won M."/>
            <person name="Lee C.-M."/>
            <person name="Woen H.-Y."/>
            <person name="Kwon S.-W."/>
        </authorList>
    </citation>
    <scope>NUCLEOTIDE SEQUENCE</scope>
    <source>
        <strain evidence="2">SSHM10-5</strain>
    </source>
</reference>
<dbReference type="RefSeq" id="WP_245031307.1">
    <property type="nucleotide sequence ID" value="NZ_CP095075.1"/>
</dbReference>
<dbReference type="NCBIfam" id="NF040521">
    <property type="entry name" value="C45_proenzyme"/>
    <property type="match status" value="1"/>
</dbReference>